<name>A0A7S9D6Z1_9BRAD</name>
<keyword evidence="2" id="KW-1185">Reference proteome</keyword>
<protein>
    <submittedName>
        <fullName evidence="1">Uncharacterized protein</fullName>
    </submittedName>
</protein>
<dbReference type="Proteomes" id="UP000594621">
    <property type="component" value="Chromosome"/>
</dbReference>
<dbReference type="AlphaFoldDB" id="A0A7S9D6Z1"/>
<dbReference type="RefSeq" id="WP_195801910.1">
    <property type="nucleotide sequence ID" value="NZ_CP061379.1"/>
</dbReference>
<organism evidence="1 2">
    <name type="scientific">Bradyrhizobium commune</name>
    <dbReference type="NCBI Taxonomy" id="83627"/>
    <lineage>
        <taxon>Bacteria</taxon>
        <taxon>Pseudomonadati</taxon>
        <taxon>Pseudomonadota</taxon>
        <taxon>Alphaproteobacteria</taxon>
        <taxon>Hyphomicrobiales</taxon>
        <taxon>Nitrobacteraceae</taxon>
        <taxon>Bradyrhizobium</taxon>
    </lineage>
</organism>
<gene>
    <name evidence="1" type="ORF">IC761_03480</name>
</gene>
<evidence type="ECO:0000313" key="1">
    <source>
        <dbReference type="EMBL" id="QPF92372.1"/>
    </source>
</evidence>
<evidence type="ECO:0000313" key="2">
    <source>
        <dbReference type="Proteomes" id="UP000594621"/>
    </source>
</evidence>
<dbReference type="EMBL" id="CP061379">
    <property type="protein sequence ID" value="QPF92372.1"/>
    <property type="molecule type" value="Genomic_DNA"/>
</dbReference>
<sequence length="63" mass="6966">MTSQAEMWKSYAFQGFTVVVIQRWNDPFGMPMVRIADVGDEDRAEGMPEAVFLAQASPLPASS</sequence>
<dbReference type="KEGG" id="bcou:IC761_03480"/>
<proteinExistence type="predicted"/>
<accession>A0A7S9D6Z1</accession>
<reference evidence="1 2" key="1">
    <citation type="submission" date="2020-09" db="EMBL/GenBank/DDBJ databases">
        <title>Complete genomes of bradyrhizobia occurring on native shrubby legumes in Australia.</title>
        <authorList>
            <person name="Lafay B."/>
        </authorList>
    </citation>
    <scope>NUCLEOTIDE SEQUENCE [LARGE SCALE GENOMIC DNA]</scope>
    <source>
        <strain evidence="1 2">BDV5040</strain>
    </source>
</reference>